<sequence>MNIMINSISLLSRLALAAVFFMASLDKVWNPAAFAQATATYDLLPIWAVNTFSAVLAWLELFLAVMLTVGFWIRPAALWSAYLMAVFTGLMIWSGMVGAVHDCGCFPGMDSQVGYKDAVRDLLIMLPALWLLWKPGQWLAVDDYLARR</sequence>
<evidence type="ECO:0000313" key="7">
    <source>
        <dbReference type="EMBL" id="ADK85984.1"/>
    </source>
</evidence>
<evidence type="ECO:0000256" key="4">
    <source>
        <dbReference type="ARBA" id="ARBA00023136"/>
    </source>
</evidence>
<dbReference type="HOGENOM" id="CLU_101331_3_1_7"/>
<keyword evidence="3 5" id="KW-1133">Transmembrane helix</keyword>
<dbReference type="Pfam" id="PF07291">
    <property type="entry name" value="MauE"/>
    <property type="match status" value="1"/>
</dbReference>
<dbReference type="EMBL" id="CP002085">
    <property type="protein sequence ID" value="ADK85984.1"/>
    <property type="molecule type" value="Genomic_DNA"/>
</dbReference>
<evidence type="ECO:0000259" key="6">
    <source>
        <dbReference type="Pfam" id="PF07291"/>
    </source>
</evidence>
<gene>
    <name evidence="7" type="ordered locus">Deba_2630</name>
</gene>
<organism evidence="7 8">
    <name type="scientific">Desulfarculus baarsii (strain ATCC 33931 / DSM 2075 / LMG 7858 / VKM B-1802 / 2st14)</name>
    <dbReference type="NCBI Taxonomy" id="644282"/>
    <lineage>
        <taxon>Bacteria</taxon>
        <taxon>Pseudomonadati</taxon>
        <taxon>Thermodesulfobacteriota</taxon>
        <taxon>Desulfarculia</taxon>
        <taxon>Desulfarculales</taxon>
        <taxon>Desulfarculaceae</taxon>
        <taxon>Desulfarculus</taxon>
    </lineage>
</organism>
<protein>
    <submittedName>
        <fullName evidence="7">DoxX family protein</fullName>
    </submittedName>
</protein>
<evidence type="ECO:0000256" key="2">
    <source>
        <dbReference type="ARBA" id="ARBA00022692"/>
    </source>
</evidence>
<proteinExistence type="predicted"/>
<dbReference type="UniPathway" id="UPA00895"/>
<keyword evidence="4 5" id="KW-0472">Membrane</keyword>
<dbReference type="STRING" id="644282.Deba_2630"/>
<evidence type="ECO:0000256" key="5">
    <source>
        <dbReference type="SAM" id="Phobius"/>
    </source>
</evidence>
<accession>E1QK91</accession>
<dbReference type="OrthoDB" id="9809646at2"/>
<feature type="transmembrane region" description="Helical" evidence="5">
    <location>
        <begin position="80"/>
        <end position="100"/>
    </location>
</feature>
<keyword evidence="2 5" id="KW-0812">Transmembrane</keyword>
<dbReference type="RefSeq" id="WP_013259423.1">
    <property type="nucleotide sequence ID" value="NC_014365.1"/>
</dbReference>
<reference evidence="7 8" key="1">
    <citation type="journal article" date="2010" name="Stand. Genomic Sci.">
        <title>Complete genome sequence of Desulfarculus baarsii type strain (2st14).</title>
        <authorList>
            <person name="Sun H."/>
            <person name="Spring S."/>
            <person name="Lapidus A."/>
            <person name="Davenport K."/>
            <person name="Del Rio T.G."/>
            <person name="Tice H."/>
            <person name="Nolan M."/>
            <person name="Copeland A."/>
            <person name="Cheng J.F."/>
            <person name="Lucas S."/>
            <person name="Tapia R."/>
            <person name="Goodwin L."/>
            <person name="Pitluck S."/>
            <person name="Ivanova N."/>
            <person name="Pagani I."/>
            <person name="Mavromatis K."/>
            <person name="Ovchinnikova G."/>
            <person name="Pati A."/>
            <person name="Chen A."/>
            <person name="Palaniappan K."/>
            <person name="Hauser L."/>
            <person name="Chang Y.J."/>
            <person name="Jeffries C.D."/>
            <person name="Detter J.C."/>
            <person name="Han C."/>
            <person name="Rohde M."/>
            <person name="Brambilla E."/>
            <person name="Goker M."/>
            <person name="Woyke T."/>
            <person name="Bristow J."/>
            <person name="Eisen J.A."/>
            <person name="Markowitz V."/>
            <person name="Hugenholtz P."/>
            <person name="Kyrpides N.C."/>
            <person name="Klenk H.P."/>
            <person name="Land M."/>
        </authorList>
    </citation>
    <scope>NUCLEOTIDE SEQUENCE [LARGE SCALE GENOMIC DNA]</scope>
    <source>
        <strain evidence="8">ATCC 33931 / DSM 2075 / LMG 7858 / VKM B-1802 / 2st14</strain>
    </source>
</reference>
<evidence type="ECO:0000256" key="1">
    <source>
        <dbReference type="ARBA" id="ARBA00004141"/>
    </source>
</evidence>
<dbReference type="GO" id="GO:0030416">
    <property type="term" value="P:methylamine metabolic process"/>
    <property type="evidence" value="ECO:0007669"/>
    <property type="project" value="InterPro"/>
</dbReference>
<comment type="subcellular location">
    <subcellularLocation>
        <location evidence="1">Membrane</location>
        <topology evidence="1">Multi-pass membrane protein</topology>
    </subcellularLocation>
</comment>
<dbReference type="Proteomes" id="UP000009047">
    <property type="component" value="Chromosome"/>
</dbReference>
<evidence type="ECO:0000313" key="8">
    <source>
        <dbReference type="Proteomes" id="UP000009047"/>
    </source>
</evidence>
<evidence type="ECO:0000256" key="3">
    <source>
        <dbReference type="ARBA" id="ARBA00022989"/>
    </source>
</evidence>
<dbReference type="InterPro" id="IPR009908">
    <property type="entry name" value="Methylamine_util_MauE"/>
</dbReference>
<keyword evidence="8" id="KW-1185">Reference proteome</keyword>
<name>E1QK91_DESB2</name>
<dbReference type="eggNOG" id="COG2259">
    <property type="taxonomic scope" value="Bacteria"/>
</dbReference>
<feature type="domain" description="Methylamine utilisation protein MauE" evidence="6">
    <location>
        <begin position="7"/>
        <end position="133"/>
    </location>
</feature>
<dbReference type="KEGG" id="dbr:Deba_2630"/>
<dbReference type="GO" id="GO:0016020">
    <property type="term" value="C:membrane"/>
    <property type="evidence" value="ECO:0007669"/>
    <property type="project" value="UniProtKB-SubCell"/>
</dbReference>
<dbReference type="AlphaFoldDB" id="E1QK91"/>
<feature type="transmembrane region" description="Helical" evidence="5">
    <location>
        <begin position="47"/>
        <end position="73"/>
    </location>
</feature>